<feature type="domain" description="Exonuclease" evidence="3">
    <location>
        <begin position="1315"/>
        <end position="1495"/>
    </location>
</feature>
<feature type="coiled-coil region" evidence="1">
    <location>
        <begin position="1203"/>
        <end position="1230"/>
    </location>
</feature>
<dbReference type="InterPro" id="IPR012337">
    <property type="entry name" value="RNaseH-like_sf"/>
</dbReference>
<dbReference type="InterPro" id="IPR001680">
    <property type="entry name" value="WD40_rpt"/>
</dbReference>
<accession>A0ABD3QDI4</accession>
<evidence type="ECO:0000259" key="3">
    <source>
        <dbReference type="SMART" id="SM00479"/>
    </source>
</evidence>
<dbReference type="Pfam" id="PF13423">
    <property type="entry name" value="UCH_1"/>
    <property type="match status" value="1"/>
</dbReference>
<dbReference type="Gene3D" id="3.90.70.10">
    <property type="entry name" value="Cysteine proteinases"/>
    <property type="match status" value="1"/>
</dbReference>
<dbReference type="InterPro" id="IPR011047">
    <property type="entry name" value="Quinoprotein_ADH-like_sf"/>
</dbReference>
<dbReference type="Proteomes" id="UP001516023">
    <property type="component" value="Unassembled WGS sequence"/>
</dbReference>
<gene>
    <name evidence="4" type="ORF">HJC23_000164</name>
</gene>
<feature type="region of interest" description="Disordered" evidence="2">
    <location>
        <begin position="1"/>
        <end position="59"/>
    </location>
</feature>
<proteinExistence type="predicted"/>
<evidence type="ECO:0000313" key="5">
    <source>
        <dbReference type="Proteomes" id="UP001516023"/>
    </source>
</evidence>
<protein>
    <recommendedName>
        <fullName evidence="3">Exonuclease domain-containing protein</fullName>
    </recommendedName>
</protein>
<keyword evidence="1" id="KW-0175">Coiled coil</keyword>
<dbReference type="InterPro" id="IPR015943">
    <property type="entry name" value="WD40/YVTN_repeat-like_dom_sf"/>
</dbReference>
<dbReference type="SUPFAM" id="SSF50998">
    <property type="entry name" value="Quinoprotein alcohol dehydrogenase-like"/>
    <property type="match status" value="1"/>
</dbReference>
<dbReference type="Pfam" id="PF00929">
    <property type="entry name" value="RNase_T"/>
    <property type="match status" value="1"/>
</dbReference>
<dbReference type="SUPFAM" id="SSF53098">
    <property type="entry name" value="Ribonuclease H-like"/>
    <property type="match status" value="1"/>
</dbReference>
<dbReference type="Gene3D" id="3.30.420.10">
    <property type="entry name" value="Ribonuclease H-like superfamily/Ribonuclease H"/>
    <property type="match status" value="1"/>
</dbReference>
<comment type="caution">
    <text evidence="4">The sequence shown here is derived from an EMBL/GenBank/DDBJ whole genome shotgun (WGS) entry which is preliminary data.</text>
</comment>
<feature type="compositionally biased region" description="Polar residues" evidence="2">
    <location>
        <begin position="43"/>
        <end position="59"/>
    </location>
</feature>
<sequence length="1517" mass="167911">MNQGYTNNQPNGGDYYENYYHDEGDPYQQPWSNEGTFDGQYDDPSSQNYYYEGATNNPDQFDEYYGDGGDNAEYYPDTQPSYESYDEQYYQDSASDLVDTASLFYPTHPPLVMHNYGYDTQGDPISAVSPSDACEYKLTYVASHTASDQRRPSNAPGAAKLKSFRGSRMTVLYENAAVDAAVERRNIYSSFVAHPEGDGDMLNELHSALFGDGTTPALMGSAMPGSSATHKPRPSNSYGPPFGPPYLVSKSMSAITNMYNPQYTRAEEKHCMGITSILPVQGGRVCTISPYGIRMHTRGGMLISDKEGMTGQTCGSLLPGAEFVLAGGMPRNGGRNVHCLDLRRDLKVVSSHTLKCDSSISGSKTSVTVTDMAINHDRNTVVAGCTDGTIRLLDGERRMVEVAKARAQRGGVAKVAVYDNLICATGYSSTGVTSVNSPVPYPFPSHVLIYDVRYLGRGGIPHMSTSRTGPRFATFLPRGCIPGMDSGEDPFLLVGSGQTFGGFELMTPFQTGGGTSFFQPDLASGESMTTVSYNDGELIIGTSYGRLLQYGLANYQRTTHAGRDTSEILFGSVKPLYVSESGKAFGGRVGEKNDLPKETLEMPPFIPLPPELSIDPSVLMEGHKAWNVFNSYVMTAGPIISEENMPLHSYFAAGAVNKTSLGPMASKALVAPSKRWLSKKLVAAKEDGRDGGMSQGSAVTHSTKIDLLAPHWNTPHDISDKKLGGRFATGSKPTDEMTFPNPNKLLYSKLYSEFYDADADPRKKLVTQSEDVDEEDGIRKEQSGIPQRYRALIRPPFYKINSFDFALYNDTQLWIGWDYNPAWSNSWANPVLTLLYFLREIRSSALQLQLHHHMAPISKQPGKYSRCLVSVISELGLLFNLIEQLPVNGMIHPDGTVKPFVASNFISAFTLLPEASNLALLDGVASSVELSRRPIAFYRFLVQYLDKELMQLGEGNIIDQLQGIDFVSVIEYSSATKPKVSENRSLTLDLSYDQKWNYAKAEAPIRFCDVLGLSLCKETPLRAYCDESASYESVIQRKIASTLPSLLCCCAGTETGLQFWQNNEIQNWLPEFIEVQIAEDKSISVKELIKDQDGHETWITSCRKLSLPASLIQSLGSDYPQHLPTKKLYSLQAVVSFIRGVSNDSTTDLGANDAHHVVHVRVPQGLAKETLSRQLRKIQECVAEKETATNQRQQCTLVTDISLLAMKSRQEQVQKNLIEVEERIRNAKEDEWLLINGLKVIKTSAEDVRSFNAGFKEPCIVLFREINDITSETGREQLEEAGEALVPASVMETVSLSNGCGPLFANLGDLPGKGDLVAIDCEFVCVQAEKSRLTSSGAKSITSESRNALARLSVIDCRTNDVIIDDYVLPNESVVDCLTRFSGVRESDLDIENSPHHLVTTREAYLKVRLLMERGCLFVGHGLNQDFRVINISIPPNQIIDTTEIYHQPNQRYISLRFLCNYVLDRDMQQEVHDSVEDARASYELYKIALSLKSEGKFDEFLVQLYAEGHKTQFKLI</sequence>
<dbReference type="InterPro" id="IPR028881">
    <property type="entry name" value="PAN2_UCH_dom"/>
</dbReference>
<evidence type="ECO:0000256" key="1">
    <source>
        <dbReference type="SAM" id="Coils"/>
    </source>
</evidence>
<reference evidence="4 5" key="1">
    <citation type="journal article" date="2020" name="G3 (Bethesda)">
        <title>Improved Reference Genome for Cyclotella cryptica CCMP332, a Model for Cell Wall Morphogenesis, Salinity Adaptation, and Lipid Production in Diatoms (Bacillariophyta).</title>
        <authorList>
            <person name="Roberts W.R."/>
            <person name="Downey K.M."/>
            <person name="Ruck E.C."/>
            <person name="Traller J.C."/>
            <person name="Alverson A.J."/>
        </authorList>
    </citation>
    <scope>NUCLEOTIDE SEQUENCE [LARGE SCALE GENOMIC DNA]</scope>
    <source>
        <strain evidence="4 5">CCMP332</strain>
    </source>
</reference>
<organism evidence="4 5">
    <name type="scientific">Cyclotella cryptica</name>
    <dbReference type="NCBI Taxonomy" id="29204"/>
    <lineage>
        <taxon>Eukaryota</taxon>
        <taxon>Sar</taxon>
        <taxon>Stramenopiles</taxon>
        <taxon>Ochrophyta</taxon>
        <taxon>Bacillariophyta</taxon>
        <taxon>Coscinodiscophyceae</taxon>
        <taxon>Thalassiosirophycidae</taxon>
        <taxon>Stephanodiscales</taxon>
        <taxon>Stephanodiscaceae</taxon>
        <taxon>Cyclotella</taxon>
    </lineage>
</organism>
<dbReference type="InterPro" id="IPR013520">
    <property type="entry name" value="Ribonucl_H"/>
</dbReference>
<dbReference type="PANTHER" id="PTHR15728">
    <property type="entry name" value="DEADENYLATION COMPLEX CATALYTIC SUBUNIT PAN2"/>
    <property type="match status" value="1"/>
</dbReference>
<dbReference type="PANTHER" id="PTHR15728:SF0">
    <property type="entry name" value="PAN2-PAN3 DEADENYLATION COMPLEX CATALYTIC SUBUNIT PAN2"/>
    <property type="match status" value="1"/>
</dbReference>
<dbReference type="Gene3D" id="2.130.10.10">
    <property type="entry name" value="YVTN repeat-like/Quinoprotein amine dehydrogenase"/>
    <property type="match status" value="1"/>
</dbReference>
<evidence type="ECO:0000313" key="4">
    <source>
        <dbReference type="EMBL" id="KAL3798250.1"/>
    </source>
</evidence>
<dbReference type="SMART" id="SM00479">
    <property type="entry name" value="EXOIII"/>
    <property type="match status" value="1"/>
</dbReference>
<keyword evidence="5" id="KW-1185">Reference proteome</keyword>
<dbReference type="EMBL" id="JABMIG020000047">
    <property type="protein sequence ID" value="KAL3798250.1"/>
    <property type="molecule type" value="Genomic_DNA"/>
</dbReference>
<name>A0ABD3QDI4_9STRA</name>
<dbReference type="SMART" id="SM00320">
    <property type="entry name" value="WD40"/>
    <property type="match status" value="1"/>
</dbReference>
<dbReference type="InterPro" id="IPR036397">
    <property type="entry name" value="RNaseH_sf"/>
</dbReference>
<dbReference type="InterPro" id="IPR050785">
    <property type="entry name" value="PAN2-PAN3_catalytic_subunit"/>
</dbReference>
<evidence type="ECO:0000256" key="2">
    <source>
        <dbReference type="SAM" id="MobiDB-lite"/>
    </source>
</evidence>
<feature type="compositionally biased region" description="Polar residues" evidence="2">
    <location>
        <begin position="1"/>
        <end position="11"/>
    </location>
</feature>